<dbReference type="InterPro" id="IPR016181">
    <property type="entry name" value="Acyl_CoA_acyltransferase"/>
</dbReference>
<dbReference type="PROSITE" id="PS51186">
    <property type="entry name" value="GNAT"/>
    <property type="match status" value="1"/>
</dbReference>
<evidence type="ECO:0000313" key="2">
    <source>
        <dbReference type="EMBL" id="RWZ51975.1"/>
    </source>
</evidence>
<evidence type="ECO:0000313" key="3">
    <source>
        <dbReference type="Proteomes" id="UP000288547"/>
    </source>
</evidence>
<name>A0A3S4BK53_9MICO</name>
<dbReference type="GO" id="GO:0016747">
    <property type="term" value="F:acyltransferase activity, transferring groups other than amino-acyl groups"/>
    <property type="evidence" value="ECO:0007669"/>
    <property type="project" value="InterPro"/>
</dbReference>
<dbReference type="SUPFAM" id="SSF55729">
    <property type="entry name" value="Acyl-CoA N-acyltransferases (Nat)"/>
    <property type="match status" value="2"/>
</dbReference>
<dbReference type="CDD" id="cd04301">
    <property type="entry name" value="NAT_SF"/>
    <property type="match status" value="1"/>
</dbReference>
<organism evidence="2 3">
    <name type="scientific">Labedella phragmitis</name>
    <dbReference type="NCBI Taxonomy" id="2498849"/>
    <lineage>
        <taxon>Bacteria</taxon>
        <taxon>Bacillati</taxon>
        <taxon>Actinomycetota</taxon>
        <taxon>Actinomycetes</taxon>
        <taxon>Micrococcales</taxon>
        <taxon>Microbacteriaceae</taxon>
        <taxon>Labedella</taxon>
    </lineage>
</organism>
<dbReference type="Proteomes" id="UP000288547">
    <property type="component" value="Unassembled WGS sequence"/>
</dbReference>
<keyword evidence="3" id="KW-1185">Reference proteome</keyword>
<protein>
    <submittedName>
        <fullName evidence="2">GNAT family N-acetyltransferase</fullName>
    </submittedName>
</protein>
<dbReference type="InterPro" id="IPR000182">
    <property type="entry name" value="GNAT_dom"/>
</dbReference>
<evidence type="ECO:0000259" key="1">
    <source>
        <dbReference type="PROSITE" id="PS51186"/>
    </source>
</evidence>
<gene>
    <name evidence="2" type="ORF">ELQ90_07840</name>
</gene>
<dbReference type="Pfam" id="PF00583">
    <property type="entry name" value="Acetyltransf_1"/>
    <property type="match status" value="1"/>
</dbReference>
<reference evidence="2 3" key="1">
    <citation type="submission" date="2018-12" db="EMBL/GenBank/DDBJ databases">
        <authorList>
            <person name="Li F."/>
        </authorList>
    </citation>
    <scope>NUCLEOTIDE SEQUENCE [LARGE SCALE GENOMIC DNA]</scope>
    <source>
        <strain evidence="2 3">11W25H-1</strain>
    </source>
</reference>
<sequence>MTERVTLEELAIPETLDGAGGAAFREMVGVRNTIESAAMGSDDFAPTAEELLPLWRNTVDEPKRLLIARVDGVIVGRGVLELPTEEGSTTAFVSVEVLPDYREAGIGTAMLEAIESWATAAGRSILESFVTHGPLRGGPELAPPTGFGAVPADSPEVRFALGRGYRLEQVARMSMLDVDDVLPTIRDVLDAAAAHAAGYVVETAAGIPPQEWWEDLALLQRRMSTDAPAAGLELDEQDWDADRVLRTATDREEGGRTALTAVARDTADGRIVAFSELLVPSDPERAVVQDSTLVLSEHRGHRLGMLVKAANLVFLHDVSPASRAVTTFNAEENRPMLDVNEALGFHAVGAEGAWRKDL</sequence>
<dbReference type="OrthoDB" id="4119890at2"/>
<dbReference type="AlphaFoldDB" id="A0A3S4BK53"/>
<feature type="domain" description="N-acetyltransferase" evidence="1">
    <location>
        <begin position="22"/>
        <end position="188"/>
    </location>
</feature>
<dbReference type="EMBL" id="RZNB01000002">
    <property type="protein sequence ID" value="RWZ51975.1"/>
    <property type="molecule type" value="Genomic_DNA"/>
</dbReference>
<dbReference type="Gene3D" id="3.40.630.30">
    <property type="match status" value="1"/>
</dbReference>
<dbReference type="RefSeq" id="WP_128494687.1">
    <property type="nucleotide sequence ID" value="NZ_RZNB01000002.1"/>
</dbReference>
<accession>A0A3S4BK53</accession>
<comment type="caution">
    <text evidence="2">The sequence shown here is derived from an EMBL/GenBank/DDBJ whole genome shotgun (WGS) entry which is preliminary data.</text>
</comment>
<proteinExistence type="predicted"/>
<keyword evidence="2" id="KW-0808">Transferase</keyword>